<dbReference type="SMART" id="SM00213">
    <property type="entry name" value="UBQ"/>
    <property type="match status" value="3"/>
</dbReference>
<evidence type="ECO:0000259" key="15">
    <source>
        <dbReference type="PROSITE" id="PS50881"/>
    </source>
</evidence>
<feature type="domain" description="Ubiquitin-like" evidence="14">
    <location>
        <begin position="391"/>
        <end position="466"/>
    </location>
</feature>
<dbReference type="GO" id="GO:0003735">
    <property type="term" value="F:structural constituent of ribosome"/>
    <property type="evidence" value="ECO:0007669"/>
    <property type="project" value="UniProtKB-UniRule"/>
</dbReference>
<evidence type="ECO:0000256" key="2">
    <source>
        <dbReference type="ARBA" id="ARBA00004496"/>
    </source>
</evidence>
<dbReference type="InterPro" id="IPR048584">
    <property type="entry name" value="Ribosomal_uS5m_N"/>
</dbReference>
<feature type="domain" description="Ubiquitin-like" evidence="14">
    <location>
        <begin position="543"/>
        <end position="615"/>
    </location>
</feature>
<dbReference type="FunFam" id="3.10.20.90:FF:000158">
    <property type="entry name" value="Polyubiquitin 5"/>
    <property type="match status" value="3"/>
</dbReference>
<evidence type="ECO:0000256" key="3">
    <source>
        <dbReference type="ARBA" id="ARBA00008430"/>
    </source>
</evidence>
<dbReference type="PROSITE" id="PS50053">
    <property type="entry name" value="UBIQUITIN_2"/>
    <property type="match status" value="3"/>
</dbReference>
<dbReference type="SUPFAM" id="SSF54236">
    <property type="entry name" value="Ubiquitin-like"/>
    <property type="match status" value="3"/>
</dbReference>
<keyword evidence="6" id="KW-1017">Isopeptide bond</keyword>
<dbReference type="CDD" id="cd01803">
    <property type="entry name" value="Ubl_ubiquitin"/>
    <property type="match status" value="3"/>
</dbReference>
<accession>A0A820YBD4</accession>
<organism evidence="16 17">
    <name type="scientific">Rotaria socialis</name>
    <dbReference type="NCBI Taxonomy" id="392032"/>
    <lineage>
        <taxon>Eukaryota</taxon>
        <taxon>Metazoa</taxon>
        <taxon>Spiralia</taxon>
        <taxon>Gnathifera</taxon>
        <taxon>Rotifera</taxon>
        <taxon>Eurotatoria</taxon>
        <taxon>Bdelloidea</taxon>
        <taxon>Philodinida</taxon>
        <taxon>Philodinidae</taxon>
        <taxon>Rotaria</taxon>
    </lineage>
</organism>
<dbReference type="GO" id="GO:0005737">
    <property type="term" value="C:cytoplasm"/>
    <property type="evidence" value="ECO:0007669"/>
    <property type="project" value="UniProtKB-SubCell"/>
</dbReference>
<evidence type="ECO:0000256" key="10">
    <source>
        <dbReference type="ARBA" id="ARBA00023274"/>
    </source>
</evidence>
<dbReference type="PRINTS" id="PR00348">
    <property type="entry name" value="UBIQUITIN"/>
</dbReference>
<evidence type="ECO:0000256" key="13">
    <source>
        <dbReference type="SAM" id="MobiDB-lite"/>
    </source>
</evidence>
<evidence type="ECO:0000256" key="9">
    <source>
        <dbReference type="ARBA" id="ARBA00023242"/>
    </source>
</evidence>
<evidence type="ECO:0000256" key="4">
    <source>
        <dbReference type="ARBA" id="ARBA00008945"/>
    </source>
</evidence>
<protein>
    <submittedName>
        <fullName evidence="16">Uncharacterized protein</fullName>
    </submittedName>
</protein>
<keyword evidence="5" id="KW-0963">Cytoplasm</keyword>
<reference evidence="16" key="1">
    <citation type="submission" date="2021-02" db="EMBL/GenBank/DDBJ databases">
        <authorList>
            <person name="Nowell W R."/>
        </authorList>
    </citation>
    <scope>NUCLEOTIDE SEQUENCE</scope>
</reference>
<evidence type="ECO:0000259" key="14">
    <source>
        <dbReference type="PROSITE" id="PS50053"/>
    </source>
</evidence>
<dbReference type="SUPFAM" id="SSF54768">
    <property type="entry name" value="dsRNA-binding domain-like"/>
    <property type="match status" value="1"/>
</dbReference>
<dbReference type="Pfam" id="PF00240">
    <property type="entry name" value="ubiquitin"/>
    <property type="match status" value="3"/>
</dbReference>
<evidence type="ECO:0000256" key="5">
    <source>
        <dbReference type="ARBA" id="ARBA00022490"/>
    </source>
</evidence>
<name>A0A820YBD4_9BILA</name>
<dbReference type="PANTHER" id="PTHR10666">
    <property type="entry name" value="UBIQUITIN"/>
    <property type="match status" value="1"/>
</dbReference>
<dbReference type="PROSITE" id="PS00299">
    <property type="entry name" value="UBIQUITIN_1"/>
    <property type="match status" value="3"/>
</dbReference>
<keyword evidence="9" id="KW-0539">Nucleus</keyword>
<gene>
    <name evidence="16" type="ORF">UJA718_LOCUS28909</name>
</gene>
<dbReference type="EMBL" id="CAJOBP010008919">
    <property type="protein sequence ID" value="CAF4543506.1"/>
    <property type="molecule type" value="Genomic_DNA"/>
</dbReference>
<dbReference type="AlphaFoldDB" id="A0A820YBD4"/>
<comment type="subcellular location">
    <subcellularLocation>
        <location evidence="2">Cytoplasm</location>
    </subcellularLocation>
    <subcellularLocation>
        <location evidence="1">Nucleus</location>
    </subcellularLocation>
</comment>
<comment type="similarity">
    <text evidence="3">Belongs to the ubiquitin family.</text>
</comment>
<dbReference type="GO" id="GO:1990904">
    <property type="term" value="C:ribonucleoprotein complex"/>
    <property type="evidence" value="ECO:0007669"/>
    <property type="project" value="UniProtKB-UniRule"/>
</dbReference>
<feature type="region of interest" description="Disordered" evidence="13">
    <location>
        <begin position="57"/>
        <end position="79"/>
    </location>
</feature>
<dbReference type="InterPro" id="IPR020568">
    <property type="entry name" value="Ribosomal_Su5_D2-typ_SF"/>
</dbReference>
<dbReference type="Gene3D" id="3.30.160.20">
    <property type="match status" value="1"/>
</dbReference>
<feature type="domain" description="Ubiquitin-like" evidence="14">
    <location>
        <begin position="467"/>
        <end position="542"/>
    </location>
</feature>
<evidence type="ECO:0000256" key="12">
    <source>
        <dbReference type="RuleBase" id="RU003823"/>
    </source>
</evidence>
<dbReference type="Proteomes" id="UP000663873">
    <property type="component" value="Unassembled WGS sequence"/>
</dbReference>
<evidence type="ECO:0000256" key="7">
    <source>
        <dbReference type="ARBA" id="ARBA00022843"/>
    </source>
</evidence>
<keyword evidence="10 11" id="KW-0687">Ribonucleoprotein</keyword>
<dbReference type="GO" id="GO:0005840">
    <property type="term" value="C:ribosome"/>
    <property type="evidence" value="ECO:0007669"/>
    <property type="project" value="UniProtKB-KW"/>
</dbReference>
<dbReference type="InterPro" id="IPR000626">
    <property type="entry name" value="Ubiquitin-like_dom"/>
</dbReference>
<keyword evidence="8 11" id="KW-0689">Ribosomal protein</keyword>
<evidence type="ECO:0000256" key="6">
    <source>
        <dbReference type="ARBA" id="ARBA00022499"/>
    </source>
</evidence>
<evidence type="ECO:0000256" key="11">
    <source>
        <dbReference type="PROSITE-ProRule" id="PRU00268"/>
    </source>
</evidence>
<dbReference type="Pfam" id="PF21251">
    <property type="entry name" value="Ribosomal_uS5m_N"/>
    <property type="match status" value="1"/>
</dbReference>
<dbReference type="Gene3D" id="3.10.20.90">
    <property type="entry name" value="Phosphatidylinositol 3-kinase Catalytic Subunit, Chain A, domain 1"/>
    <property type="match status" value="3"/>
</dbReference>
<dbReference type="FunFam" id="3.30.230.10:FF:000002">
    <property type="entry name" value="30S ribosomal protein S5"/>
    <property type="match status" value="1"/>
</dbReference>
<sequence length="615" mass="70910">IGQRIGQGKSNMQWPGLNAPVLQGRDVVPITEKPPDPTHQERLLEVRNRLDRFRRLSIPPSERGFTGGSPAGKSLGQPDSLNEVTFENFDSRLVEFKTLQRTIGKIGRKKFTSAFVAVGNGKGLVGYGKALTQDAQHSLQKAKLTASRQLLYIPICDGHTIFHDFYEPYFFTKVRCEKRPPGYGLRCHRIIALLCKLIGIKDMYAKIDGAINAQNMTKAFIRGLLKQKTYQDWANEKQLHLVEYRPENDYFPRLLASPNNGRPARTSLEIDPDEDLDFERLCFEGRTLDRRQTGEQYEPWYATKEKTRYGWYKYLRRRHWETVQETATVERLARMDEKRYESYYRYPDEYHTDVLKQLKQRLPRVWYPRVNEQARYATTTTTTTVIYKLNMQIFVKTLTGKTITLEVEPSDTIENVKAKIQDKEGIPPDQQRLIFAGKQLEDGRTLSDYNIQKESTLHLVLRLRGGMQIFVKTLTGKTITLEVEPSDTIENVKAKIQDKEGIPPDQQRLIFAGKQLEDGRTLSDYNIQKESTLHLVLRLRGGMQIFVKTLTGKTITLEVEPSDTIENVKAKIQDKEGIPPDQQRLIFAGKQLEDGRTLSDYNIQKESTLHLVLRL</sequence>
<keyword evidence="7" id="KW-0832">Ubl conjugation</keyword>
<proteinExistence type="inferred from homology"/>
<comment type="similarity">
    <text evidence="4 12">Belongs to the universal ribosomal protein uS5 family.</text>
</comment>
<dbReference type="Pfam" id="PF03719">
    <property type="entry name" value="Ribosomal_S5_C"/>
    <property type="match status" value="1"/>
</dbReference>
<evidence type="ECO:0000256" key="8">
    <source>
        <dbReference type="ARBA" id="ARBA00022980"/>
    </source>
</evidence>
<dbReference type="InterPro" id="IPR019954">
    <property type="entry name" value="Ubiquitin_CS"/>
</dbReference>
<dbReference type="PROSITE" id="PS50881">
    <property type="entry name" value="S5_DSRBD"/>
    <property type="match status" value="1"/>
</dbReference>
<evidence type="ECO:0000313" key="16">
    <source>
        <dbReference type="EMBL" id="CAF4543506.1"/>
    </source>
</evidence>
<dbReference type="InterPro" id="IPR013810">
    <property type="entry name" value="Ribosomal_uS5_N"/>
</dbReference>
<comment type="caution">
    <text evidence="16">The sequence shown here is derived from an EMBL/GenBank/DDBJ whole genome shotgun (WGS) entry which is preliminary data.</text>
</comment>
<dbReference type="Gene3D" id="3.30.230.10">
    <property type="match status" value="1"/>
</dbReference>
<evidence type="ECO:0000313" key="17">
    <source>
        <dbReference type="Proteomes" id="UP000663873"/>
    </source>
</evidence>
<dbReference type="InterPro" id="IPR029071">
    <property type="entry name" value="Ubiquitin-like_domsf"/>
</dbReference>
<dbReference type="InterPro" id="IPR014721">
    <property type="entry name" value="Ribsml_uS5_D2-typ_fold_subgr"/>
</dbReference>
<feature type="non-terminal residue" evidence="16">
    <location>
        <position position="1"/>
    </location>
</feature>
<dbReference type="GO" id="GO:0003723">
    <property type="term" value="F:RNA binding"/>
    <property type="evidence" value="ECO:0007669"/>
    <property type="project" value="InterPro"/>
</dbReference>
<keyword evidence="17" id="KW-1185">Reference proteome</keyword>
<feature type="domain" description="S5 DRBM" evidence="15">
    <location>
        <begin position="89"/>
        <end position="153"/>
    </location>
</feature>
<dbReference type="InterPro" id="IPR005324">
    <property type="entry name" value="Ribosomal_uS5_C"/>
</dbReference>
<dbReference type="GO" id="GO:0006412">
    <property type="term" value="P:translation"/>
    <property type="evidence" value="ECO:0007669"/>
    <property type="project" value="InterPro"/>
</dbReference>
<feature type="non-terminal residue" evidence="16">
    <location>
        <position position="615"/>
    </location>
</feature>
<dbReference type="Pfam" id="PF00333">
    <property type="entry name" value="Ribosomal_S5"/>
    <property type="match status" value="1"/>
</dbReference>
<dbReference type="GO" id="GO:0005634">
    <property type="term" value="C:nucleus"/>
    <property type="evidence" value="ECO:0007669"/>
    <property type="project" value="UniProtKB-SubCell"/>
</dbReference>
<dbReference type="InterPro" id="IPR019956">
    <property type="entry name" value="Ubiquitin_dom"/>
</dbReference>
<dbReference type="InterPro" id="IPR050158">
    <property type="entry name" value="Ubiquitin_ubiquitin-like"/>
</dbReference>
<evidence type="ECO:0000256" key="1">
    <source>
        <dbReference type="ARBA" id="ARBA00004123"/>
    </source>
</evidence>
<dbReference type="SUPFAM" id="SSF54211">
    <property type="entry name" value="Ribosomal protein S5 domain 2-like"/>
    <property type="match status" value="1"/>
</dbReference>